<keyword evidence="8 11" id="KW-0443">Lipid metabolism</keyword>
<comment type="pathway">
    <text evidence="2">Lipid metabolism.</text>
</comment>
<proteinExistence type="inferred from homology"/>
<evidence type="ECO:0000256" key="10">
    <source>
        <dbReference type="ARBA" id="ARBA00048109"/>
    </source>
</evidence>
<name>A0A1E3S9J1_MYCIE</name>
<dbReference type="EC" id="2.3.1.20" evidence="4 11"/>
<dbReference type="NCBIfam" id="TIGR02946">
    <property type="entry name" value="acyl_WS_DGAT"/>
    <property type="match status" value="1"/>
</dbReference>
<dbReference type="Proteomes" id="UP000192739">
    <property type="component" value="Unassembled WGS sequence"/>
</dbReference>
<evidence type="ECO:0000256" key="1">
    <source>
        <dbReference type="ARBA" id="ARBA00004771"/>
    </source>
</evidence>
<reference evidence="15 16" key="1">
    <citation type="submission" date="2017-02" db="EMBL/GenBank/DDBJ databases">
        <title>The new phylogeny of genus Mycobacterium.</title>
        <authorList>
            <person name="Tortoli E."/>
            <person name="Trovato A."/>
            <person name="Cirillo D.M."/>
        </authorList>
    </citation>
    <scope>NUCLEOTIDE SEQUENCE [LARGE SCALE GENOMIC DNA]</scope>
    <source>
        <strain evidence="15 16">DSM 44049</strain>
    </source>
</reference>
<evidence type="ECO:0000256" key="3">
    <source>
        <dbReference type="ARBA" id="ARBA00009587"/>
    </source>
</evidence>
<sequence>MSRSMLGLLGPRHGAATKRLSSLDAAFWFAETHTCPMHIGGLAICDPAEAPDFSFDAVKTLIVQRLPQLPELRCRVAGAPLGLDRPWWVEDDKLDIDYHIRRIAVPAPGGRREVEELVGRLMSYPLERNRPLWELWFIEGLERGRVAVLTKIHHAVIDGVSGSGLSEIMLDATPEPRPPVATVGESPVAGMPRFERRALGAMFNVAVATPYRVARILQQTLVQQLAVRGLPNKPPHFFEAPITRFNAELTPERRITLARVPFERVKAVKQAFDVKLNDVVMAMVSGALRDYLGERGELPDRPLIAQVPVSTHHDKSPAGNQISSMTMSLATDVPDDAERLRTIYRNSQGAKEMAKALTAHQIMGLTDTTPPGLLALAVRAYTASHLGGHVAPINLVISNVPGPDHPMYLAGAVVESLVPIGPLTMEVGLNISCFSYRGSIDFGFVTTPEVADDIDELADAIESALTRLEKAAHQPPDAGASKRSRVRKSASN</sequence>
<dbReference type="STRING" id="28445.BHQ20_20415"/>
<dbReference type="EMBL" id="MVHT01000035">
    <property type="protein sequence ID" value="ORB04675.1"/>
    <property type="molecule type" value="Genomic_DNA"/>
</dbReference>
<feature type="region of interest" description="Disordered" evidence="12">
    <location>
        <begin position="468"/>
        <end position="492"/>
    </location>
</feature>
<evidence type="ECO:0000256" key="12">
    <source>
        <dbReference type="SAM" id="MobiDB-lite"/>
    </source>
</evidence>
<dbReference type="GO" id="GO:0006071">
    <property type="term" value="P:glycerol metabolic process"/>
    <property type="evidence" value="ECO:0007669"/>
    <property type="project" value="UniProtKB-KW"/>
</dbReference>
<comment type="caution">
    <text evidence="15">The sequence shown here is derived from an EMBL/GenBank/DDBJ whole genome shotgun (WGS) entry which is preliminary data.</text>
</comment>
<evidence type="ECO:0000256" key="8">
    <source>
        <dbReference type="ARBA" id="ARBA00023098"/>
    </source>
</evidence>
<dbReference type="GO" id="GO:0005886">
    <property type="term" value="C:plasma membrane"/>
    <property type="evidence" value="ECO:0007669"/>
    <property type="project" value="TreeGrafter"/>
</dbReference>
<feature type="compositionally biased region" description="Basic residues" evidence="12">
    <location>
        <begin position="482"/>
        <end position="492"/>
    </location>
</feature>
<dbReference type="InterPro" id="IPR004255">
    <property type="entry name" value="O-acyltransferase_WSD1_N"/>
</dbReference>
<dbReference type="InterPro" id="IPR045034">
    <property type="entry name" value="O-acyltransferase_WSD1-like"/>
</dbReference>
<evidence type="ECO:0000313" key="15">
    <source>
        <dbReference type="EMBL" id="ORB04675.1"/>
    </source>
</evidence>
<dbReference type="GO" id="GO:0019432">
    <property type="term" value="P:triglyceride biosynthetic process"/>
    <property type="evidence" value="ECO:0007669"/>
    <property type="project" value="UniProtKB-UniPathway"/>
</dbReference>
<accession>A0A1E3S9J1</accession>
<evidence type="ECO:0000256" key="4">
    <source>
        <dbReference type="ARBA" id="ARBA00013244"/>
    </source>
</evidence>
<comment type="similarity">
    <text evidence="3 11">Belongs to the long-chain O-acyltransferase family.</text>
</comment>
<gene>
    <name evidence="15" type="ORF">BST27_14185</name>
</gene>
<evidence type="ECO:0000259" key="14">
    <source>
        <dbReference type="Pfam" id="PF06974"/>
    </source>
</evidence>
<dbReference type="RefSeq" id="WP_069420980.1">
    <property type="nucleotide sequence ID" value="NZ_CBCRZH010000033.1"/>
</dbReference>
<feature type="domain" description="O-acyltransferase WSD1-like N-terminal" evidence="13">
    <location>
        <begin position="20"/>
        <end position="280"/>
    </location>
</feature>
<dbReference type="PANTHER" id="PTHR31650:SF1">
    <property type="entry name" value="WAX ESTER SYNTHASE_DIACYLGLYCEROL ACYLTRANSFERASE 4-RELATED"/>
    <property type="match status" value="1"/>
</dbReference>
<dbReference type="GO" id="GO:0071731">
    <property type="term" value="P:response to nitric oxide"/>
    <property type="evidence" value="ECO:0007669"/>
    <property type="project" value="TreeGrafter"/>
</dbReference>
<evidence type="ECO:0000256" key="11">
    <source>
        <dbReference type="RuleBase" id="RU361241"/>
    </source>
</evidence>
<feature type="domain" description="O-acyltransferase WSD1 C-terminal" evidence="14">
    <location>
        <begin position="319"/>
        <end position="468"/>
    </location>
</feature>
<dbReference type="GO" id="GO:0051701">
    <property type="term" value="P:biological process involved in interaction with host"/>
    <property type="evidence" value="ECO:0007669"/>
    <property type="project" value="TreeGrafter"/>
</dbReference>
<dbReference type="UniPathway" id="UPA00282"/>
<dbReference type="AlphaFoldDB" id="A0A1E3S9J1"/>
<keyword evidence="6 11" id="KW-0808">Transferase</keyword>
<evidence type="ECO:0000256" key="9">
    <source>
        <dbReference type="ARBA" id="ARBA00023315"/>
    </source>
</evidence>
<dbReference type="SUPFAM" id="SSF52777">
    <property type="entry name" value="CoA-dependent acyltransferases"/>
    <property type="match status" value="1"/>
</dbReference>
<evidence type="ECO:0000259" key="13">
    <source>
        <dbReference type="Pfam" id="PF03007"/>
    </source>
</evidence>
<dbReference type="PANTHER" id="PTHR31650">
    <property type="entry name" value="O-ACYLTRANSFERASE (WSD1-LIKE) FAMILY PROTEIN"/>
    <property type="match status" value="1"/>
</dbReference>
<dbReference type="InterPro" id="IPR009721">
    <property type="entry name" value="O-acyltransferase_WSD1_C"/>
</dbReference>
<evidence type="ECO:0000256" key="6">
    <source>
        <dbReference type="ARBA" id="ARBA00022679"/>
    </source>
</evidence>
<comment type="catalytic activity">
    <reaction evidence="10 11">
        <text>an acyl-CoA + a 1,2-diacyl-sn-glycerol = a triacyl-sn-glycerol + CoA</text>
        <dbReference type="Rhea" id="RHEA:10868"/>
        <dbReference type="ChEBI" id="CHEBI:17815"/>
        <dbReference type="ChEBI" id="CHEBI:57287"/>
        <dbReference type="ChEBI" id="CHEBI:58342"/>
        <dbReference type="ChEBI" id="CHEBI:64615"/>
        <dbReference type="EC" id="2.3.1.20"/>
    </reaction>
</comment>
<dbReference type="GO" id="GO:0004144">
    <property type="term" value="F:diacylglycerol O-acyltransferase activity"/>
    <property type="evidence" value="ECO:0007669"/>
    <property type="project" value="UniProtKB-EC"/>
</dbReference>
<dbReference type="InterPro" id="IPR014292">
    <property type="entry name" value="Acyl_transf_WS/DGAT"/>
</dbReference>
<comment type="pathway">
    <text evidence="1 11">Glycerolipid metabolism; triacylglycerol biosynthesis.</text>
</comment>
<evidence type="ECO:0000256" key="2">
    <source>
        <dbReference type="ARBA" id="ARBA00005189"/>
    </source>
</evidence>
<evidence type="ECO:0000256" key="7">
    <source>
        <dbReference type="ARBA" id="ARBA00022798"/>
    </source>
</evidence>
<evidence type="ECO:0000313" key="16">
    <source>
        <dbReference type="Proteomes" id="UP000192739"/>
    </source>
</evidence>
<protein>
    <recommendedName>
        <fullName evidence="4 11">Diacylglycerol O-acyltransferase</fullName>
        <ecNumber evidence="4 11">2.3.1.20</ecNumber>
    </recommendedName>
</protein>
<keyword evidence="7 11" id="KW-0319">Glycerol metabolism</keyword>
<dbReference type="Pfam" id="PF03007">
    <property type="entry name" value="WS_DGAT_cat"/>
    <property type="match status" value="1"/>
</dbReference>
<keyword evidence="16" id="KW-1185">Reference proteome</keyword>
<evidence type="ECO:0000256" key="5">
    <source>
        <dbReference type="ARBA" id="ARBA00022516"/>
    </source>
</evidence>
<dbReference type="Pfam" id="PF06974">
    <property type="entry name" value="WS_DGAT_C"/>
    <property type="match status" value="1"/>
</dbReference>
<keyword evidence="9 11" id="KW-0012">Acyltransferase</keyword>
<dbReference type="GO" id="GO:0001666">
    <property type="term" value="P:response to hypoxia"/>
    <property type="evidence" value="ECO:0007669"/>
    <property type="project" value="TreeGrafter"/>
</dbReference>
<organism evidence="15 16">
    <name type="scientific">Mycobacterium intermedium</name>
    <dbReference type="NCBI Taxonomy" id="28445"/>
    <lineage>
        <taxon>Bacteria</taxon>
        <taxon>Bacillati</taxon>
        <taxon>Actinomycetota</taxon>
        <taxon>Actinomycetes</taxon>
        <taxon>Mycobacteriales</taxon>
        <taxon>Mycobacteriaceae</taxon>
        <taxon>Mycobacterium</taxon>
        <taxon>Mycobacterium simiae complex</taxon>
    </lineage>
</organism>
<keyword evidence="5 11" id="KW-0444">Lipid biosynthesis</keyword>